<dbReference type="InterPro" id="IPR022225">
    <property type="entry name" value="Phage_tail_fibre_N"/>
</dbReference>
<dbReference type="RefSeq" id="WP_074829577.1">
    <property type="nucleotide sequence ID" value="NZ_FOEV01000018.1"/>
</dbReference>
<evidence type="ECO:0000313" key="2">
    <source>
        <dbReference type="EMBL" id="SER35917.1"/>
    </source>
</evidence>
<dbReference type="GeneID" id="300268707"/>
<accession>A0A9X8QLP8</accession>
<dbReference type="AlphaFoldDB" id="A0A9X8QLP8"/>
<reference evidence="2 3" key="1">
    <citation type="submission" date="2016-10" db="EMBL/GenBank/DDBJ databases">
        <authorList>
            <person name="Varghese N."/>
            <person name="Submissions S."/>
        </authorList>
    </citation>
    <scope>NUCLEOTIDE SEQUENCE [LARGE SCALE GENOMIC DNA]</scope>
    <source>
        <strain evidence="2 3">LMG 21974</strain>
    </source>
</reference>
<evidence type="ECO:0000313" key="3">
    <source>
        <dbReference type="Proteomes" id="UP000183210"/>
    </source>
</evidence>
<proteinExistence type="predicted"/>
<gene>
    <name evidence="2" type="ORF">SAMN05216409_11830</name>
</gene>
<dbReference type="EMBL" id="FOEV01000018">
    <property type="protein sequence ID" value="SER35917.1"/>
    <property type="molecule type" value="Genomic_DNA"/>
</dbReference>
<dbReference type="Proteomes" id="UP000183210">
    <property type="component" value="Unassembled WGS sequence"/>
</dbReference>
<comment type="caution">
    <text evidence="2">The sequence shown here is derived from an EMBL/GenBank/DDBJ whole genome shotgun (WGS) entry which is preliminary data.</text>
</comment>
<name>A0A9X8QLP8_9PSED</name>
<organism evidence="2 3">
    <name type="scientific">Pseudomonas lutea</name>
    <dbReference type="NCBI Taxonomy" id="243924"/>
    <lineage>
        <taxon>Bacteria</taxon>
        <taxon>Pseudomonadati</taxon>
        <taxon>Pseudomonadota</taxon>
        <taxon>Gammaproteobacteria</taxon>
        <taxon>Pseudomonadales</taxon>
        <taxon>Pseudomonadaceae</taxon>
        <taxon>Pseudomonas</taxon>
    </lineage>
</organism>
<protein>
    <recommendedName>
        <fullName evidence="1">Phage tail fibre protein N-terminal domain-containing protein</fullName>
    </recommendedName>
</protein>
<evidence type="ECO:0000259" key="1">
    <source>
        <dbReference type="Pfam" id="PF12571"/>
    </source>
</evidence>
<feature type="domain" description="Phage tail fibre protein N-terminal" evidence="1">
    <location>
        <begin position="7"/>
        <end position="138"/>
    </location>
</feature>
<dbReference type="Pfam" id="PF12571">
    <property type="entry name" value="Phage_tail_fib"/>
    <property type="match status" value="1"/>
</dbReference>
<sequence>MATAKVFNPTLTEAGQAAAFNAKATGLEIAITHVSFGTGSFIPTGKETALLNEQKKVTIAGGTRITDTQIRISSVWRSDVGTYAVTEVAFWAGDTLFAVWSNAGEVLGYKTPGVDFVLFNDISLAQVPSGSVTVQIDPDQSVALAALSAHEGADNAHPQYVRYDVFIDAQVNLWAKTVAGTANAIALTMQDGVKVAAYKAGQRFIFKAAASNSGAVTAAVNGLAAVNVYKNGNQNLLANEVKAGAVYELIYDGSAFQIVGGVGGGGTISIFENVASAGQTSFDGTYTPGSLKVYYNGRLLSRSDYRAEDGSTVVLTKGANAGDVILIEAQSVFSLPDFFTKAEMMARGLMVSRSPYAGDCNAMIEQGTFRLDAATVNGPPGVSLQGAILDVKPWDVNTILQLIYYPAKSQVWYRRAASTSVSGNSNGALNGPWEPLANLNSPAFTGEPTAPTPEQFDNSLKLVTTEFLRRAAGNYRDWASLPGNTTLTQDQVGKPILVPSGSTITLPACAGLPSGATLLLQCNGASAATIVVQGSDVIRTGQYTESLTSISMGPGDTLTLVSNGSNYWWPAGGSARLPYSDAFKSRTRGIAASISSTGTPTASAAFTWRKSYPSFVAPCDGYVIAMSTINIGNGTNPAPVTNSAAITGSSSGTSSSSDGCTNGMNNTATLKVAKGETVSVVCQAYGTATSVTWMSMTHNTHYVFIPTNAG</sequence>